<comment type="subcellular location">
    <subcellularLocation>
        <location evidence="1">Membrane</location>
        <topology evidence="1">Single-pass membrane protein</topology>
    </subcellularLocation>
</comment>
<evidence type="ECO:0000313" key="8">
    <source>
        <dbReference type="Proteomes" id="UP000075243"/>
    </source>
</evidence>
<dbReference type="AlphaFoldDB" id="A0A151S1A5"/>
<gene>
    <name evidence="7" type="ORF">KK1_029717</name>
</gene>
<keyword evidence="8" id="KW-1185">Reference proteome</keyword>
<dbReference type="Pfam" id="PF03168">
    <property type="entry name" value="LEA_2"/>
    <property type="match status" value="1"/>
</dbReference>
<organism evidence="7 8">
    <name type="scientific">Cajanus cajan</name>
    <name type="common">Pigeon pea</name>
    <name type="synonym">Cajanus indicus</name>
    <dbReference type="NCBI Taxonomy" id="3821"/>
    <lineage>
        <taxon>Eukaryota</taxon>
        <taxon>Viridiplantae</taxon>
        <taxon>Streptophyta</taxon>
        <taxon>Embryophyta</taxon>
        <taxon>Tracheophyta</taxon>
        <taxon>Spermatophyta</taxon>
        <taxon>Magnoliopsida</taxon>
        <taxon>eudicotyledons</taxon>
        <taxon>Gunneridae</taxon>
        <taxon>Pentapetalae</taxon>
        <taxon>rosids</taxon>
        <taxon>fabids</taxon>
        <taxon>Fabales</taxon>
        <taxon>Fabaceae</taxon>
        <taxon>Papilionoideae</taxon>
        <taxon>50 kb inversion clade</taxon>
        <taxon>NPAAA clade</taxon>
        <taxon>indigoferoid/millettioid clade</taxon>
        <taxon>Phaseoleae</taxon>
        <taxon>Cajanus</taxon>
    </lineage>
</organism>
<evidence type="ECO:0000259" key="6">
    <source>
        <dbReference type="Pfam" id="PF03168"/>
    </source>
</evidence>
<evidence type="ECO:0000313" key="7">
    <source>
        <dbReference type="EMBL" id="KYP48566.1"/>
    </source>
</evidence>
<keyword evidence="2 5" id="KW-0812">Transmembrane</keyword>
<sequence length="221" mass="24646">MSGKQPELNGAFYGPAIQPAKSYERPGRGGGCGGCCGCLFSLILKLILSVVIIVGIAVFLVWLIVRPNVVKFHVTDATLTQFNYTGNTLHYDLALNVSVRNPNKRVGIYYDRIEARALYHDARFDTELPSPFYQGHKSTNVISTVFKGQQVLPLTADQTSLFKKDNATRVYPIHVKMYLRVRFKLGLLKTMTLKPKVSCDLQVPLQGTAGVFQTTKCDYDH</sequence>
<protein>
    <submittedName>
        <fullName evidence="7">Syntaxin-24</fullName>
    </submittedName>
</protein>
<dbReference type="OrthoDB" id="1889094at2759"/>
<feature type="domain" description="Late embryogenesis abundant protein LEA-2 subgroup" evidence="6">
    <location>
        <begin position="97"/>
        <end position="199"/>
    </location>
</feature>
<dbReference type="InterPro" id="IPR004864">
    <property type="entry name" value="LEA_2"/>
</dbReference>
<feature type="transmembrane region" description="Helical" evidence="5">
    <location>
        <begin position="46"/>
        <end position="65"/>
    </location>
</feature>
<dbReference type="Gramene" id="C.cajan_26934.t">
    <property type="protein sequence ID" value="C.cajan_26934.t.cds1"/>
    <property type="gene ID" value="C.cajan_26934"/>
</dbReference>
<proteinExistence type="predicted"/>
<reference evidence="7" key="1">
    <citation type="journal article" date="2012" name="Nat. Biotechnol.">
        <title>Draft genome sequence of pigeonpea (Cajanus cajan), an orphan legume crop of resource-poor farmers.</title>
        <authorList>
            <person name="Varshney R.K."/>
            <person name="Chen W."/>
            <person name="Li Y."/>
            <person name="Bharti A.K."/>
            <person name="Saxena R.K."/>
            <person name="Schlueter J.A."/>
            <person name="Donoghue M.T."/>
            <person name="Azam S."/>
            <person name="Fan G."/>
            <person name="Whaley A.M."/>
            <person name="Farmer A.D."/>
            <person name="Sheridan J."/>
            <person name="Iwata A."/>
            <person name="Tuteja R."/>
            <person name="Penmetsa R.V."/>
            <person name="Wu W."/>
            <person name="Upadhyaya H.D."/>
            <person name="Yang S.P."/>
            <person name="Shah T."/>
            <person name="Saxena K.B."/>
            <person name="Michael T."/>
            <person name="McCombie W.R."/>
            <person name="Yang B."/>
            <person name="Zhang G."/>
            <person name="Yang H."/>
            <person name="Wang J."/>
            <person name="Spillane C."/>
            <person name="Cook D.R."/>
            <person name="May G.D."/>
            <person name="Xu X."/>
            <person name="Jackson S.A."/>
        </authorList>
    </citation>
    <scope>NUCLEOTIDE SEQUENCE [LARGE SCALE GENOMIC DNA]</scope>
</reference>
<keyword evidence="4 5" id="KW-0472">Membrane</keyword>
<dbReference type="EMBL" id="KQ483496">
    <property type="protein sequence ID" value="KYP48566.1"/>
    <property type="molecule type" value="Genomic_DNA"/>
</dbReference>
<dbReference type="GO" id="GO:0009506">
    <property type="term" value="C:plasmodesma"/>
    <property type="evidence" value="ECO:0007669"/>
    <property type="project" value="TreeGrafter"/>
</dbReference>
<dbReference type="STRING" id="3821.A0A151S1A5"/>
<evidence type="ECO:0000256" key="4">
    <source>
        <dbReference type="ARBA" id="ARBA00023136"/>
    </source>
</evidence>
<dbReference type="Proteomes" id="UP000075243">
    <property type="component" value="Unassembled WGS sequence"/>
</dbReference>
<dbReference type="GO" id="GO:0005886">
    <property type="term" value="C:plasma membrane"/>
    <property type="evidence" value="ECO:0007669"/>
    <property type="project" value="TreeGrafter"/>
</dbReference>
<accession>A0A151S1A5</accession>
<dbReference type="OMA" id="MSEKQSH"/>
<dbReference type="InterPro" id="IPR044839">
    <property type="entry name" value="NDR1-like"/>
</dbReference>
<dbReference type="PANTHER" id="PTHR31415">
    <property type="entry name" value="OS05G0367900 PROTEIN"/>
    <property type="match status" value="1"/>
</dbReference>
<evidence type="ECO:0000256" key="5">
    <source>
        <dbReference type="SAM" id="Phobius"/>
    </source>
</evidence>
<dbReference type="PANTHER" id="PTHR31415:SF4">
    <property type="entry name" value="NDR1_HIN1-LIKE PROTEIN 3"/>
    <property type="match status" value="1"/>
</dbReference>
<evidence type="ECO:0000256" key="2">
    <source>
        <dbReference type="ARBA" id="ARBA00022692"/>
    </source>
</evidence>
<dbReference type="GO" id="GO:0098542">
    <property type="term" value="P:defense response to other organism"/>
    <property type="evidence" value="ECO:0007669"/>
    <property type="project" value="InterPro"/>
</dbReference>
<evidence type="ECO:0000256" key="1">
    <source>
        <dbReference type="ARBA" id="ARBA00004167"/>
    </source>
</evidence>
<keyword evidence="3 5" id="KW-1133">Transmembrane helix</keyword>
<name>A0A151S1A5_CAJCA</name>
<evidence type="ECO:0000256" key="3">
    <source>
        <dbReference type="ARBA" id="ARBA00022989"/>
    </source>
</evidence>